<feature type="transmembrane region" description="Helical" evidence="4">
    <location>
        <begin position="300"/>
        <end position="323"/>
    </location>
</feature>
<accession>A0A9W9EKT5</accession>
<organism evidence="6 7">
    <name type="scientific">Penicillium angulare</name>
    <dbReference type="NCBI Taxonomy" id="116970"/>
    <lineage>
        <taxon>Eukaryota</taxon>
        <taxon>Fungi</taxon>
        <taxon>Dikarya</taxon>
        <taxon>Ascomycota</taxon>
        <taxon>Pezizomycotina</taxon>
        <taxon>Eurotiomycetes</taxon>
        <taxon>Eurotiomycetidae</taxon>
        <taxon>Eurotiales</taxon>
        <taxon>Aspergillaceae</taxon>
        <taxon>Penicillium</taxon>
    </lineage>
</organism>
<feature type="transmembrane region" description="Helical" evidence="4">
    <location>
        <begin position="134"/>
        <end position="155"/>
    </location>
</feature>
<reference evidence="6" key="2">
    <citation type="journal article" date="2023" name="IMA Fungus">
        <title>Comparative genomic study of the Penicillium genus elucidates a diverse pangenome and 15 lateral gene transfer events.</title>
        <authorList>
            <person name="Petersen C."/>
            <person name="Sorensen T."/>
            <person name="Nielsen M.R."/>
            <person name="Sondergaard T.E."/>
            <person name="Sorensen J.L."/>
            <person name="Fitzpatrick D.A."/>
            <person name="Frisvad J.C."/>
            <person name="Nielsen K.L."/>
        </authorList>
    </citation>
    <scope>NUCLEOTIDE SEQUENCE</scope>
    <source>
        <strain evidence="6">IBT 30069</strain>
    </source>
</reference>
<evidence type="ECO:0000256" key="4">
    <source>
        <dbReference type="SAM" id="Phobius"/>
    </source>
</evidence>
<feature type="transmembrane region" description="Helical" evidence="4">
    <location>
        <begin position="42"/>
        <end position="63"/>
    </location>
</feature>
<feature type="region of interest" description="Disordered" evidence="3">
    <location>
        <begin position="1"/>
        <end position="29"/>
    </location>
</feature>
<dbReference type="EMBL" id="JAPQKH010000008">
    <property type="protein sequence ID" value="KAJ5083688.1"/>
    <property type="molecule type" value="Genomic_DNA"/>
</dbReference>
<keyword evidence="7" id="KW-1185">Reference proteome</keyword>
<keyword evidence="4" id="KW-0472">Membrane</keyword>
<comment type="caution">
    <text evidence="6">The sequence shown here is derived from an EMBL/GenBank/DDBJ whole genome shotgun (WGS) entry which is preliminary data.</text>
</comment>
<comment type="similarity">
    <text evidence="2">Belongs to the major facilitator superfamily. Monocarboxylate porter (TC 2.A.1.13) family.</text>
</comment>
<dbReference type="Gene3D" id="1.20.1250.20">
    <property type="entry name" value="MFS general substrate transporter like domains"/>
    <property type="match status" value="2"/>
</dbReference>
<evidence type="ECO:0000256" key="3">
    <source>
        <dbReference type="SAM" id="MobiDB-lite"/>
    </source>
</evidence>
<feature type="transmembrane region" description="Helical" evidence="4">
    <location>
        <begin position="330"/>
        <end position="348"/>
    </location>
</feature>
<dbReference type="Pfam" id="PF07690">
    <property type="entry name" value="MFS_1"/>
    <property type="match status" value="1"/>
</dbReference>
<feature type="transmembrane region" description="Helical" evidence="4">
    <location>
        <begin position="199"/>
        <end position="219"/>
    </location>
</feature>
<dbReference type="OrthoDB" id="6499973at2759"/>
<dbReference type="InterPro" id="IPR020846">
    <property type="entry name" value="MFS_dom"/>
</dbReference>
<dbReference type="PANTHER" id="PTHR11360">
    <property type="entry name" value="MONOCARBOXYLATE TRANSPORTER"/>
    <property type="match status" value="1"/>
</dbReference>
<evidence type="ECO:0000313" key="6">
    <source>
        <dbReference type="EMBL" id="KAJ5083688.1"/>
    </source>
</evidence>
<feature type="transmembrane region" description="Helical" evidence="4">
    <location>
        <begin position="267"/>
        <end position="288"/>
    </location>
</feature>
<dbReference type="PANTHER" id="PTHR11360:SF305">
    <property type="entry name" value="MAJOR FACILITATOR SUPERFAMILY (MFS) PROFILE DOMAIN-CONTAINING PROTEIN"/>
    <property type="match status" value="1"/>
</dbReference>
<dbReference type="AlphaFoldDB" id="A0A9W9EKT5"/>
<dbReference type="GO" id="GO:0022857">
    <property type="term" value="F:transmembrane transporter activity"/>
    <property type="evidence" value="ECO:0007669"/>
    <property type="project" value="InterPro"/>
</dbReference>
<dbReference type="InterPro" id="IPR011701">
    <property type="entry name" value="MFS"/>
</dbReference>
<protein>
    <recommendedName>
        <fullName evidence="5">Major facilitator superfamily (MFS) profile domain-containing protein</fullName>
    </recommendedName>
</protein>
<evidence type="ECO:0000256" key="1">
    <source>
        <dbReference type="ARBA" id="ARBA00004141"/>
    </source>
</evidence>
<evidence type="ECO:0000259" key="5">
    <source>
        <dbReference type="PROSITE" id="PS50850"/>
    </source>
</evidence>
<dbReference type="Proteomes" id="UP001149165">
    <property type="component" value="Unassembled WGS sequence"/>
</dbReference>
<name>A0A9W9EKT5_9EURO</name>
<feature type="transmembrane region" description="Helical" evidence="4">
    <location>
        <begin position="167"/>
        <end position="187"/>
    </location>
</feature>
<reference evidence="6" key="1">
    <citation type="submission" date="2022-11" db="EMBL/GenBank/DDBJ databases">
        <authorList>
            <person name="Petersen C."/>
        </authorList>
    </citation>
    <scope>NUCLEOTIDE SEQUENCE</scope>
    <source>
        <strain evidence="6">IBT 30069</strain>
    </source>
</reference>
<proteinExistence type="inferred from homology"/>
<dbReference type="InterPro" id="IPR036259">
    <property type="entry name" value="MFS_trans_sf"/>
</dbReference>
<feature type="transmembrane region" description="Helical" evidence="4">
    <location>
        <begin position="354"/>
        <end position="375"/>
    </location>
</feature>
<keyword evidence="4" id="KW-1133">Transmembrane helix</keyword>
<dbReference type="PROSITE" id="PS50850">
    <property type="entry name" value="MFS"/>
    <property type="match status" value="1"/>
</dbReference>
<sequence>MDEKYDRSTVGPQDIDTDDNASSIPKQKVEEDDKDFDSWKGWVVVMASSCILFIYLGIVYSWGVLETELVNTTSFSLTTMTFVGSLATSFMVSIGFLVGMLIRKIGYRRTACIGAFFMGLGEFLASWVTDNLVGLFICHSVVFGVGGGLTILPCSTVPLRWFRKHRGLATGVVFGGGSLGAAIMSVATNLLVAEVGAAWTFRIFGILLWAICLPAGFVIRQPNHAKATVPELQWYAVASKIKLFKYGRSHADRSNNLNRFRFKERKFLVLFIGSGLGCFPLFVPSYFIPIFARVVASQRVAIIILAFWNIASTVGRVGGGFLADTALGPLNSLVLSLFLAGVSSLVIWPFASSIAVLSVFIVINGIGCGAFFSLIPTTVGSMFGAQNALGILPLLWLGWFFGYFFGSPIAAGLYSLADKNAGISAYRPAAYYTGAMSIVGMLIIIAVRCMCSRKFMTRV</sequence>
<feature type="transmembrane region" description="Helical" evidence="4">
    <location>
        <begin position="110"/>
        <end position="128"/>
    </location>
</feature>
<comment type="subcellular location">
    <subcellularLocation>
        <location evidence="1">Membrane</location>
        <topology evidence="1">Multi-pass membrane protein</topology>
    </subcellularLocation>
</comment>
<dbReference type="InterPro" id="IPR050327">
    <property type="entry name" value="Proton-linked_MCT"/>
</dbReference>
<evidence type="ECO:0000256" key="2">
    <source>
        <dbReference type="ARBA" id="ARBA00006727"/>
    </source>
</evidence>
<dbReference type="GO" id="GO:0016020">
    <property type="term" value="C:membrane"/>
    <property type="evidence" value="ECO:0007669"/>
    <property type="project" value="UniProtKB-SubCell"/>
</dbReference>
<evidence type="ECO:0000313" key="7">
    <source>
        <dbReference type="Proteomes" id="UP001149165"/>
    </source>
</evidence>
<keyword evidence="4" id="KW-0812">Transmembrane</keyword>
<dbReference type="SUPFAM" id="SSF103473">
    <property type="entry name" value="MFS general substrate transporter"/>
    <property type="match status" value="1"/>
</dbReference>
<feature type="transmembrane region" description="Helical" evidence="4">
    <location>
        <begin position="429"/>
        <end position="451"/>
    </location>
</feature>
<feature type="transmembrane region" description="Helical" evidence="4">
    <location>
        <begin position="396"/>
        <end position="417"/>
    </location>
</feature>
<gene>
    <name evidence="6" type="ORF">N7456_013115</name>
</gene>
<feature type="domain" description="Major facilitator superfamily (MFS) profile" evidence="5">
    <location>
        <begin position="41"/>
        <end position="452"/>
    </location>
</feature>
<feature type="transmembrane region" description="Helical" evidence="4">
    <location>
        <begin position="75"/>
        <end position="98"/>
    </location>
</feature>